<proteinExistence type="predicted"/>
<evidence type="ECO:0000256" key="1">
    <source>
        <dbReference type="SAM" id="MobiDB-lite"/>
    </source>
</evidence>
<keyword evidence="3" id="KW-1185">Reference proteome</keyword>
<reference evidence="2 3" key="1">
    <citation type="journal article" date="2018" name="Cell">
        <title>The Chara Genome: Secondary Complexity and Implications for Plant Terrestrialization.</title>
        <authorList>
            <person name="Nishiyama T."/>
            <person name="Sakayama H."/>
            <person name="Vries J.D."/>
            <person name="Buschmann H."/>
            <person name="Saint-Marcoux D."/>
            <person name="Ullrich K.K."/>
            <person name="Haas F.B."/>
            <person name="Vanderstraeten L."/>
            <person name="Becker D."/>
            <person name="Lang D."/>
            <person name="Vosolsobe S."/>
            <person name="Rombauts S."/>
            <person name="Wilhelmsson P.K.I."/>
            <person name="Janitza P."/>
            <person name="Kern R."/>
            <person name="Heyl A."/>
            <person name="Rumpler F."/>
            <person name="Villalobos L.I.A.C."/>
            <person name="Clay J.M."/>
            <person name="Skokan R."/>
            <person name="Toyoda A."/>
            <person name="Suzuki Y."/>
            <person name="Kagoshima H."/>
            <person name="Schijlen E."/>
            <person name="Tajeshwar N."/>
            <person name="Catarino B."/>
            <person name="Hetherington A.J."/>
            <person name="Saltykova A."/>
            <person name="Bonnot C."/>
            <person name="Breuninger H."/>
            <person name="Symeonidi A."/>
            <person name="Radhakrishnan G.V."/>
            <person name="Van Nieuwerburgh F."/>
            <person name="Deforce D."/>
            <person name="Chang C."/>
            <person name="Karol K.G."/>
            <person name="Hedrich R."/>
            <person name="Ulvskov P."/>
            <person name="Glockner G."/>
            <person name="Delwiche C.F."/>
            <person name="Petrasek J."/>
            <person name="Van de Peer Y."/>
            <person name="Friml J."/>
            <person name="Beilby M."/>
            <person name="Dolan L."/>
            <person name="Kohara Y."/>
            <person name="Sugano S."/>
            <person name="Fujiyama A."/>
            <person name="Delaux P.-M."/>
            <person name="Quint M."/>
            <person name="TheiBen G."/>
            <person name="Hagemann M."/>
            <person name="Harholt J."/>
            <person name="Dunand C."/>
            <person name="Zachgo S."/>
            <person name="Langdale J."/>
            <person name="Maumus F."/>
            <person name="Straeten D.V.D."/>
            <person name="Gould S.B."/>
            <person name="Rensing S.A."/>
        </authorList>
    </citation>
    <scope>NUCLEOTIDE SEQUENCE [LARGE SCALE GENOMIC DNA]</scope>
    <source>
        <strain evidence="2 3">S276</strain>
    </source>
</reference>
<comment type="caution">
    <text evidence="2">The sequence shown here is derived from an EMBL/GenBank/DDBJ whole genome shotgun (WGS) entry which is preliminary data.</text>
</comment>
<sequence length="187" mass="21395">MVEAHGPSDETMDQLAEDHPRRQRQQQQQEEKEDEGEEDDKAEEEWKKQELQQQQQQEEEEEEEEDQVEKERKEQDMQKEEEEEEHNSLQIGERLGFNMQQHSICLMSATFGKNGEGEGGGAGAGGREEGGDDIREGILSGGKALSTTYSSIRHSCNRDCPHFCRHAIQQRHVARLPGPSRVSLFFS</sequence>
<feature type="compositionally biased region" description="Basic and acidic residues" evidence="1">
    <location>
        <begin position="69"/>
        <end position="78"/>
    </location>
</feature>
<dbReference type="Proteomes" id="UP000265515">
    <property type="component" value="Unassembled WGS sequence"/>
</dbReference>
<protein>
    <submittedName>
        <fullName evidence="2">Uncharacterized protein</fullName>
    </submittedName>
</protein>
<feature type="compositionally biased region" description="Acidic residues" evidence="1">
    <location>
        <begin position="31"/>
        <end position="43"/>
    </location>
</feature>
<evidence type="ECO:0000313" key="3">
    <source>
        <dbReference type="Proteomes" id="UP000265515"/>
    </source>
</evidence>
<dbReference type="EMBL" id="BFEA01000017">
    <property type="protein sequence ID" value="GBG61172.1"/>
    <property type="molecule type" value="Genomic_DNA"/>
</dbReference>
<evidence type="ECO:0000313" key="2">
    <source>
        <dbReference type="EMBL" id="GBG61172.1"/>
    </source>
</evidence>
<dbReference type="AlphaFoldDB" id="A0A388JTY7"/>
<feature type="compositionally biased region" description="Acidic residues" evidence="1">
    <location>
        <begin position="57"/>
        <end position="68"/>
    </location>
</feature>
<gene>
    <name evidence="2" type="ORF">CBR_g19248</name>
</gene>
<feature type="region of interest" description="Disordered" evidence="1">
    <location>
        <begin position="1"/>
        <end position="91"/>
    </location>
</feature>
<accession>A0A388JTY7</accession>
<name>A0A388JTY7_CHABU</name>
<organism evidence="2 3">
    <name type="scientific">Chara braunii</name>
    <name type="common">Braun's stonewort</name>
    <dbReference type="NCBI Taxonomy" id="69332"/>
    <lineage>
        <taxon>Eukaryota</taxon>
        <taxon>Viridiplantae</taxon>
        <taxon>Streptophyta</taxon>
        <taxon>Charophyceae</taxon>
        <taxon>Charales</taxon>
        <taxon>Characeae</taxon>
        <taxon>Chara</taxon>
    </lineage>
</organism>
<dbReference type="Gramene" id="GBG61172">
    <property type="protein sequence ID" value="GBG61172"/>
    <property type="gene ID" value="CBR_g19248"/>
</dbReference>